<organism evidence="1 2">
    <name type="scientific">Corynebacterium glucuronolyticum ATCC 51866</name>
    <dbReference type="NCBI Taxonomy" id="548478"/>
    <lineage>
        <taxon>Bacteria</taxon>
        <taxon>Bacillati</taxon>
        <taxon>Actinomycetota</taxon>
        <taxon>Actinomycetes</taxon>
        <taxon>Mycobacteriales</taxon>
        <taxon>Corynebacteriaceae</taxon>
        <taxon>Corynebacterium</taxon>
    </lineage>
</organism>
<accession>A0ABP2DYV7</accession>
<dbReference type="Proteomes" id="UP000006237">
    <property type="component" value="Unassembled WGS sequence"/>
</dbReference>
<name>A0ABP2DYV7_9CORY</name>
<evidence type="ECO:0000313" key="1">
    <source>
        <dbReference type="EMBL" id="EEI63833.1"/>
    </source>
</evidence>
<proteinExistence type="predicted"/>
<dbReference type="EMBL" id="ACHF01000020">
    <property type="protein sequence ID" value="EEI63833.1"/>
    <property type="molecule type" value="Genomic_DNA"/>
</dbReference>
<sequence length="49" mass="5578">MRLGTSTKHLRYAPTSPEMAVKLALVTGSRLATLLAERTWILLKRILLW</sequence>
<gene>
    <name evidence="1" type="ORF">HMPREF0293_0629</name>
</gene>
<comment type="caution">
    <text evidence="1">The sequence shown here is derived from an EMBL/GenBank/DDBJ whole genome shotgun (WGS) entry which is preliminary data.</text>
</comment>
<keyword evidence="2" id="KW-1185">Reference proteome</keyword>
<protein>
    <submittedName>
        <fullName evidence="1">Uncharacterized protein</fullName>
    </submittedName>
</protein>
<reference evidence="1 2" key="1">
    <citation type="submission" date="2009-01" db="EMBL/GenBank/DDBJ databases">
        <authorList>
            <person name="Qin X."/>
            <person name="Bachman B."/>
            <person name="Battles P."/>
            <person name="Bell A."/>
            <person name="Bess C."/>
            <person name="Bickham C."/>
            <person name="Chaboub L."/>
            <person name="Chen D."/>
            <person name="Coyle M."/>
            <person name="Deiros D.R."/>
            <person name="Dinh H."/>
            <person name="Forbes L."/>
            <person name="Fowler G."/>
            <person name="Francisco L."/>
            <person name="Fu Q."/>
            <person name="Gubbala S."/>
            <person name="Hale W."/>
            <person name="Han Y."/>
            <person name="Hemphill L."/>
            <person name="Highlander S.K."/>
            <person name="Hirani K."/>
            <person name="Hogues M."/>
            <person name="Jackson L."/>
            <person name="Jakkamsetti A."/>
            <person name="Javaid M."/>
            <person name="Jiang H."/>
            <person name="Korchina V."/>
            <person name="Kovar C."/>
            <person name="Lara F."/>
            <person name="Lee S."/>
            <person name="Mata R."/>
            <person name="Mathew T."/>
            <person name="Moen C."/>
            <person name="Morales K."/>
            <person name="Munidasa M."/>
            <person name="Nazareth L."/>
            <person name="Ngo R."/>
            <person name="Nguyen L."/>
            <person name="Okwuonu G."/>
            <person name="Ongeri F."/>
            <person name="Patil S."/>
            <person name="Petrosino J."/>
            <person name="Pham C."/>
            <person name="Pham P."/>
            <person name="Pu L.-L."/>
            <person name="Puazo M."/>
            <person name="Raj R."/>
            <person name="Reid J."/>
            <person name="Rouhana J."/>
            <person name="Saada N."/>
            <person name="Shang Y."/>
            <person name="Simmons D."/>
            <person name="Thornton R."/>
            <person name="Warren J."/>
            <person name="Weissenberger G."/>
            <person name="Zhang J."/>
            <person name="Zhang L."/>
            <person name="Zhou C."/>
            <person name="Zhu D."/>
            <person name="Muzny D."/>
            <person name="Worley K."/>
            <person name="Gibbs R."/>
        </authorList>
    </citation>
    <scope>NUCLEOTIDE SEQUENCE [LARGE SCALE GENOMIC DNA]</scope>
    <source>
        <strain evidence="1 2">ATCC 51866</strain>
    </source>
</reference>
<evidence type="ECO:0000313" key="2">
    <source>
        <dbReference type="Proteomes" id="UP000006237"/>
    </source>
</evidence>